<dbReference type="InterPro" id="IPR015927">
    <property type="entry name" value="Peptidase_S24_S26A/B/C"/>
</dbReference>
<reference evidence="7 8" key="2">
    <citation type="submission" date="2015-02" db="EMBL/GenBank/DDBJ databases">
        <title>The complete genome of Sphingomonas hengshuiensis sp. WHSC-8 isolated from soil of Hengshui Lake.</title>
        <authorList>
            <person name="Wei S."/>
            <person name="Guo J."/>
            <person name="Su C."/>
            <person name="Wu R."/>
            <person name="Zhang Z."/>
            <person name="Liang K."/>
            <person name="Li H."/>
            <person name="Wang T."/>
            <person name="Liu H."/>
            <person name="Zhang C."/>
            <person name="Li Z."/>
            <person name="Wang Q."/>
            <person name="Meng J."/>
        </authorList>
    </citation>
    <scope>NUCLEOTIDE SEQUENCE [LARGE SCALE GENOMIC DNA]</scope>
    <source>
        <strain evidence="7 8">WHSC-8</strain>
    </source>
</reference>
<dbReference type="Proteomes" id="UP000032300">
    <property type="component" value="Chromosome"/>
</dbReference>
<dbReference type="PANTHER" id="PTHR40661:SF3">
    <property type="entry name" value="FELS-1 PROPHAGE TRANSCRIPTIONAL REGULATOR"/>
    <property type="match status" value="1"/>
</dbReference>
<dbReference type="PROSITE" id="PS00501">
    <property type="entry name" value="SPASE_I_1"/>
    <property type="match status" value="1"/>
</dbReference>
<dbReference type="Gene3D" id="2.10.109.10">
    <property type="entry name" value="Umud Fragment, subunit A"/>
    <property type="match status" value="1"/>
</dbReference>
<proteinExistence type="predicted"/>
<dbReference type="AlphaFoldDB" id="A0A7U4J667"/>
<keyword evidence="4" id="KW-0238">DNA-binding</keyword>
<dbReference type="OrthoDB" id="528805at2"/>
<sequence>MDGDAQRTALEGLMAAHDVGFAALSRVIGRNPAYLQQYVRRGTPRALAEVDRARLAAYFGVDETVLGGPAQIALIAVPRLDIGASAGPGRMAEDARARRPAMLAPSLLRELGVRAEAASVIRVEGDSMEPTLADGDEILVDRDRREVRGGGGIFVLRIDGAILVKRLRACVGGVEVASDNPGYATRVCARGDVEVIGRVAWMSRALV</sequence>
<dbReference type="InterPro" id="IPR039418">
    <property type="entry name" value="LexA-like"/>
</dbReference>
<dbReference type="GO" id="GO:0004252">
    <property type="term" value="F:serine-type endopeptidase activity"/>
    <property type="evidence" value="ECO:0007669"/>
    <property type="project" value="InterPro"/>
</dbReference>
<evidence type="ECO:0000256" key="1">
    <source>
        <dbReference type="ARBA" id="ARBA00022670"/>
    </source>
</evidence>
<name>A0A7U4J667_9SPHN</name>
<keyword evidence="2" id="KW-0378">Hydrolase</keyword>
<evidence type="ECO:0000256" key="3">
    <source>
        <dbReference type="ARBA" id="ARBA00023015"/>
    </source>
</evidence>
<keyword evidence="3" id="KW-0805">Transcription regulation</keyword>
<dbReference type="CDD" id="cd06529">
    <property type="entry name" value="S24_LexA-like"/>
    <property type="match status" value="1"/>
</dbReference>
<evidence type="ECO:0000256" key="2">
    <source>
        <dbReference type="ARBA" id="ARBA00022801"/>
    </source>
</evidence>
<gene>
    <name evidence="7" type="ORF">TS85_02800</name>
</gene>
<dbReference type="RefSeq" id="WP_044330306.1">
    <property type="nucleotide sequence ID" value="NZ_CP010836.1"/>
</dbReference>
<dbReference type="Pfam" id="PF00717">
    <property type="entry name" value="Peptidase_S24"/>
    <property type="match status" value="1"/>
</dbReference>
<evidence type="ECO:0000256" key="5">
    <source>
        <dbReference type="ARBA" id="ARBA00023163"/>
    </source>
</evidence>
<feature type="domain" description="Peptidase S24/S26A/S26B/S26C" evidence="6">
    <location>
        <begin position="84"/>
        <end position="199"/>
    </location>
</feature>
<evidence type="ECO:0000256" key="4">
    <source>
        <dbReference type="ARBA" id="ARBA00023125"/>
    </source>
</evidence>
<dbReference type="InterPro" id="IPR019756">
    <property type="entry name" value="Pept_S26A_signal_pept_1_Ser-AS"/>
</dbReference>
<dbReference type="GO" id="GO:0006508">
    <property type="term" value="P:proteolysis"/>
    <property type="evidence" value="ECO:0007669"/>
    <property type="project" value="UniProtKB-KW"/>
</dbReference>
<dbReference type="InterPro" id="IPR036286">
    <property type="entry name" value="LexA/Signal_pep-like_sf"/>
</dbReference>
<dbReference type="EMBL" id="CP010836">
    <property type="protein sequence ID" value="AJP70983.1"/>
    <property type="molecule type" value="Genomic_DNA"/>
</dbReference>
<keyword evidence="5" id="KW-0804">Transcription</keyword>
<evidence type="ECO:0000259" key="6">
    <source>
        <dbReference type="Pfam" id="PF00717"/>
    </source>
</evidence>
<protein>
    <submittedName>
        <fullName evidence="7">Phage repressor protein</fullName>
    </submittedName>
</protein>
<keyword evidence="1" id="KW-0645">Protease</keyword>
<dbReference type="GO" id="GO:0003677">
    <property type="term" value="F:DNA binding"/>
    <property type="evidence" value="ECO:0007669"/>
    <property type="project" value="UniProtKB-KW"/>
</dbReference>
<keyword evidence="8" id="KW-1185">Reference proteome</keyword>
<dbReference type="PANTHER" id="PTHR40661">
    <property type="match status" value="1"/>
</dbReference>
<dbReference type="SUPFAM" id="SSF51306">
    <property type="entry name" value="LexA/Signal peptidase"/>
    <property type="match status" value="1"/>
</dbReference>
<organism evidence="7 8">
    <name type="scientific">Sphingomonas hengshuiensis</name>
    <dbReference type="NCBI Taxonomy" id="1609977"/>
    <lineage>
        <taxon>Bacteria</taxon>
        <taxon>Pseudomonadati</taxon>
        <taxon>Pseudomonadota</taxon>
        <taxon>Alphaproteobacteria</taxon>
        <taxon>Sphingomonadales</taxon>
        <taxon>Sphingomonadaceae</taxon>
        <taxon>Sphingomonas</taxon>
    </lineage>
</organism>
<reference evidence="7 8" key="1">
    <citation type="journal article" date="2015" name="Int. J. Syst. Evol. Microbiol.">
        <title>Sphingomonas hengshuiensis sp. nov., isolated from lake wetland.</title>
        <authorList>
            <person name="Wei S."/>
            <person name="Wang T."/>
            <person name="Liu H."/>
            <person name="Zhang C."/>
            <person name="Guo J."/>
            <person name="Wang Q."/>
            <person name="Liang K."/>
            <person name="Zhang Z."/>
        </authorList>
    </citation>
    <scope>NUCLEOTIDE SEQUENCE [LARGE SCALE GENOMIC DNA]</scope>
    <source>
        <strain evidence="7 8">WHSC-8</strain>
    </source>
</reference>
<dbReference type="KEGG" id="sphi:TS85_02800"/>
<accession>A0A7U4J667</accession>
<dbReference type="GO" id="GO:0016020">
    <property type="term" value="C:membrane"/>
    <property type="evidence" value="ECO:0007669"/>
    <property type="project" value="InterPro"/>
</dbReference>
<evidence type="ECO:0000313" key="8">
    <source>
        <dbReference type="Proteomes" id="UP000032300"/>
    </source>
</evidence>
<evidence type="ECO:0000313" key="7">
    <source>
        <dbReference type="EMBL" id="AJP70983.1"/>
    </source>
</evidence>